<evidence type="ECO:0000256" key="2">
    <source>
        <dbReference type="SAM" id="SignalP"/>
    </source>
</evidence>
<evidence type="ECO:0000313" key="4">
    <source>
        <dbReference type="Proteomes" id="UP000247702"/>
    </source>
</evidence>
<gene>
    <name evidence="3" type="ORF">RclHR1_06890002</name>
</gene>
<protein>
    <submittedName>
        <fullName evidence="3">Uncharacterized protein</fullName>
    </submittedName>
</protein>
<reference evidence="3 4" key="1">
    <citation type="submission" date="2017-11" db="EMBL/GenBank/DDBJ databases">
        <title>The genome of Rhizophagus clarus HR1 reveals common genetic basis of auxotrophy among arbuscular mycorrhizal fungi.</title>
        <authorList>
            <person name="Kobayashi Y."/>
        </authorList>
    </citation>
    <scope>NUCLEOTIDE SEQUENCE [LARGE SCALE GENOMIC DNA]</scope>
    <source>
        <strain evidence="3 4">HR1</strain>
    </source>
</reference>
<feature type="region of interest" description="Disordered" evidence="1">
    <location>
        <begin position="55"/>
        <end position="97"/>
    </location>
</feature>
<feature type="signal peptide" evidence="2">
    <location>
        <begin position="1"/>
        <end position="24"/>
    </location>
</feature>
<dbReference type="AlphaFoldDB" id="A0A2Z6RTT1"/>
<name>A0A2Z6RTT1_9GLOM</name>
<keyword evidence="2" id="KW-0732">Signal</keyword>
<keyword evidence="4" id="KW-1185">Reference proteome</keyword>
<organism evidence="3 4">
    <name type="scientific">Rhizophagus clarus</name>
    <dbReference type="NCBI Taxonomy" id="94130"/>
    <lineage>
        <taxon>Eukaryota</taxon>
        <taxon>Fungi</taxon>
        <taxon>Fungi incertae sedis</taxon>
        <taxon>Mucoromycota</taxon>
        <taxon>Glomeromycotina</taxon>
        <taxon>Glomeromycetes</taxon>
        <taxon>Glomerales</taxon>
        <taxon>Glomeraceae</taxon>
        <taxon>Rhizophagus</taxon>
    </lineage>
</organism>
<feature type="chain" id="PRO_5016396414" evidence="2">
    <location>
        <begin position="25"/>
        <end position="125"/>
    </location>
</feature>
<feature type="compositionally biased region" description="Polar residues" evidence="1">
    <location>
        <begin position="76"/>
        <end position="97"/>
    </location>
</feature>
<evidence type="ECO:0000256" key="1">
    <source>
        <dbReference type="SAM" id="MobiDB-lite"/>
    </source>
</evidence>
<proteinExistence type="predicted"/>
<accession>A0A2Z6RTT1</accession>
<evidence type="ECO:0000313" key="3">
    <source>
        <dbReference type="EMBL" id="GBC06498.1"/>
    </source>
</evidence>
<dbReference type="Proteomes" id="UP000247702">
    <property type="component" value="Unassembled WGS sequence"/>
</dbReference>
<sequence>MKFQTKIFHLLFIFLSTILILTLAQDEKLEPTKKQPLSSSEKVAHIEIPIAEPIEPVEPMPTIPGNVPTNPEIPVDTSTDANGQKSSTPQSPTAGNYQSSTVINSSFVSFYLISLHLLVQLVLAI</sequence>
<comment type="caution">
    <text evidence="3">The sequence shown here is derived from an EMBL/GenBank/DDBJ whole genome shotgun (WGS) entry which is preliminary data.</text>
</comment>
<dbReference type="EMBL" id="BEXD01004080">
    <property type="protein sequence ID" value="GBC06498.1"/>
    <property type="molecule type" value="Genomic_DNA"/>
</dbReference>